<dbReference type="GO" id="GO:0006189">
    <property type="term" value="P:'de novo' IMP biosynthetic process"/>
    <property type="evidence" value="ECO:0007669"/>
    <property type="project" value="UniProtKB-UniRule"/>
</dbReference>
<accession>A0A5C6CIV4</accession>
<evidence type="ECO:0000256" key="6">
    <source>
        <dbReference type="ARBA" id="ARBA00022840"/>
    </source>
</evidence>
<evidence type="ECO:0000256" key="3">
    <source>
        <dbReference type="ARBA" id="ARBA00022598"/>
    </source>
</evidence>
<evidence type="ECO:0000259" key="9">
    <source>
        <dbReference type="Pfam" id="PF01259"/>
    </source>
</evidence>
<evidence type="ECO:0000256" key="1">
    <source>
        <dbReference type="ARBA" id="ARBA00004672"/>
    </source>
</evidence>
<dbReference type="EMBL" id="SJPS01000005">
    <property type="protein sequence ID" value="TWU24713.1"/>
    <property type="molecule type" value="Genomic_DNA"/>
</dbReference>
<dbReference type="HAMAP" id="MF_00137">
    <property type="entry name" value="SAICAR_synth"/>
    <property type="match status" value="1"/>
</dbReference>
<dbReference type="CDD" id="cd01414">
    <property type="entry name" value="SAICAR_synt_Sc"/>
    <property type="match status" value="1"/>
</dbReference>
<keyword evidence="4 8" id="KW-0547">Nucleotide-binding</keyword>
<evidence type="ECO:0000256" key="4">
    <source>
        <dbReference type="ARBA" id="ARBA00022741"/>
    </source>
</evidence>
<name>A0A5C6CIV4_9BACT</name>
<reference evidence="10 11" key="1">
    <citation type="submission" date="2019-02" db="EMBL/GenBank/DDBJ databases">
        <title>Deep-cultivation of Planctomycetes and their phenomic and genomic characterization uncovers novel biology.</title>
        <authorList>
            <person name="Wiegand S."/>
            <person name="Jogler M."/>
            <person name="Boedeker C."/>
            <person name="Pinto D."/>
            <person name="Vollmers J."/>
            <person name="Rivas-Marin E."/>
            <person name="Kohn T."/>
            <person name="Peeters S.H."/>
            <person name="Heuer A."/>
            <person name="Rast P."/>
            <person name="Oberbeckmann S."/>
            <person name="Bunk B."/>
            <person name="Jeske O."/>
            <person name="Meyerdierks A."/>
            <person name="Storesund J.E."/>
            <person name="Kallscheuer N."/>
            <person name="Luecker S."/>
            <person name="Lage O.M."/>
            <person name="Pohl T."/>
            <person name="Merkel B.J."/>
            <person name="Hornburger P."/>
            <person name="Mueller R.-W."/>
            <person name="Bruemmer F."/>
            <person name="Labrenz M."/>
            <person name="Spormann A.M."/>
            <person name="Op Den Camp H."/>
            <person name="Overmann J."/>
            <person name="Amann R."/>
            <person name="Jetten M.S.M."/>
            <person name="Mascher T."/>
            <person name="Medema M.H."/>
            <person name="Devos D.P."/>
            <person name="Kaster A.-K."/>
            <person name="Ovreas L."/>
            <person name="Rohde M."/>
            <person name="Galperin M.Y."/>
            <person name="Jogler C."/>
        </authorList>
    </citation>
    <scope>NUCLEOTIDE SEQUENCE [LARGE SCALE GENOMIC DNA]</scope>
    <source>
        <strain evidence="10 11">Pla144</strain>
    </source>
</reference>
<dbReference type="GO" id="GO:0005737">
    <property type="term" value="C:cytoplasm"/>
    <property type="evidence" value="ECO:0007669"/>
    <property type="project" value="TreeGrafter"/>
</dbReference>
<comment type="similarity">
    <text evidence="2 8">Belongs to the SAICAR synthetase family.</text>
</comment>
<keyword evidence="3 8" id="KW-0436">Ligase</keyword>
<evidence type="ECO:0000256" key="7">
    <source>
        <dbReference type="ARBA" id="ARBA00048475"/>
    </source>
</evidence>
<proteinExistence type="inferred from homology"/>
<dbReference type="Gene3D" id="3.30.470.20">
    <property type="entry name" value="ATP-grasp fold, B domain"/>
    <property type="match status" value="1"/>
</dbReference>
<dbReference type="EC" id="6.3.2.6" evidence="8"/>
<dbReference type="UniPathway" id="UPA00074">
    <property type="reaction ID" value="UER00131"/>
</dbReference>
<dbReference type="PANTHER" id="PTHR43700">
    <property type="entry name" value="PHOSPHORIBOSYLAMINOIMIDAZOLE-SUCCINOCARBOXAMIDE SYNTHASE"/>
    <property type="match status" value="1"/>
</dbReference>
<dbReference type="RefSeq" id="WP_146451934.1">
    <property type="nucleotide sequence ID" value="NZ_SJPS01000005.1"/>
</dbReference>
<dbReference type="PROSITE" id="PS01057">
    <property type="entry name" value="SAICAR_SYNTHETASE_1"/>
    <property type="match status" value="1"/>
</dbReference>
<keyword evidence="5 8" id="KW-0658">Purine biosynthesis</keyword>
<evidence type="ECO:0000256" key="8">
    <source>
        <dbReference type="HAMAP-Rule" id="MF_00137"/>
    </source>
</evidence>
<comment type="caution">
    <text evidence="10">The sequence shown here is derived from an EMBL/GenBank/DDBJ whole genome shotgun (WGS) entry which is preliminary data.</text>
</comment>
<dbReference type="AlphaFoldDB" id="A0A5C6CIV4"/>
<dbReference type="OrthoDB" id="9801549at2"/>
<dbReference type="Gene3D" id="3.30.200.20">
    <property type="entry name" value="Phosphorylase Kinase, domain 1"/>
    <property type="match status" value="1"/>
</dbReference>
<dbReference type="InterPro" id="IPR001636">
    <property type="entry name" value="SAICAR_synth"/>
</dbReference>
<protein>
    <recommendedName>
        <fullName evidence="8">Phosphoribosylaminoimidazole-succinocarboxamide synthase</fullName>
        <ecNumber evidence="8">6.3.2.6</ecNumber>
    </recommendedName>
    <alternativeName>
        <fullName evidence="8">SAICAR synthetase</fullName>
    </alternativeName>
</protein>
<dbReference type="Proteomes" id="UP000318437">
    <property type="component" value="Unassembled WGS sequence"/>
</dbReference>
<comment type="pathway">
    <text evidence="1 8">Purine metabolism; IMP biosynthesis via de novo pathway; 5-amino-1-(5-phospho-D-ribosyl)imidazole-4-carboxamide from 5-amino-1-(5-phospho-D-ribosyl)imidazole-4-carboxylate: step 1/2.</text>
</comment>
<dbReference type="Pfam" id="PF01259">
    <property type="entry name" value="SAICAR_synt"/>
    <property type="match status" value="1"/>
</dbReference>
<dbReference type="NCBIfam" id="TIGR00081">
    <property type="entry name" value="purC"/>
    <property type="match status" value="1"/>
</dbReference>
<organism evidence="10 11">
    <name type="scientific">Bythopirellula polymerisocia</name>
    <dbReference type="NCBI Taxonomy" id="2528003"/>
    <lineage>
        <taxon>Bacteria</taxon>
        <taxon>Pseudomonadati</taxon>
        <taxon>Planctomycetota</taxon>
        <taxon>Planctomycetia</taxon>
        <taxon>Pirellulales</taxon>
        <taxon>Lacipirellulaceae</taxon>
        <taxon>Bythopirellula</taxon>
    </lineage>
</organism>
<comment type="catalytic activity">
    <reaction evidence="7 8">
        <text>5-amino-1-(5-phospho-D-ribosyl)imidazole-4-carboxylate + L-aspartate + ATP = (2S)-2-[5-amino-1-(5-phospho-beta-D-ribosyl)imidazole-4-carboxamido]succinate + ADP + phosphate + 2 H(+)</text>
        <dbReference type="Rhea" id="RHEA:22628"/>
        <dbReference type="ChEBI" id="CHEBI:15378"/>
        <dbReference type="ChEBI" id="CHEBI:29991"/>
        <dbReference type="ChEBI" id="CHEBI:30616"/>
        <dbReference type="ChEBI" id="CHEBI:43474"/>
        <dbReference type="ChEBI" id="CHEBI:58443"/>
        <dbReference type="ChEBI" id="CHEBI:77657"/>
        <dbReference type="ChEBI" id="CHEBI:456216"/>
        <dbReference type="EC" id="6.3.2.6"/>
    </reaction>
</comment>
<keyword evidence="6 8" id="KW-0067">ATP-binding</keyword>
<dbReference type="InterPro" id="IPR028923">
    <property type="entry name" value="SAICAR_synt/ADE2_N"/>
</dbReference>
<evidence type="ECO:0000256" key="2">
    <source>
        <dbReference type="ARBA" id="ARBA00010190"/>
    </source>
</evidence>
<sequence>MSLPLLQTDLSGFSVTRGKVRDVYDLGDNLLLVSTDRISAFDWVLPTGIPDKGRVLTQLSNFWFNHLKIPNHLLETDVEAMDLPVGTDLESLAGRTILVRKTEVVPIECVVRGFLSGSAWQEYCDTGKVCGIELPTGLQESSRFPSMIFSPATKAEQGDHDENITFSQMCERVGHELADKLRHMSIETYQQGAAHAHEQGIIVADTKFEFGVVDGEVILIDEVLTPDSSRFWPADLYEPGHAQPSFDKQYVRDWLTNCGWDKNSTPPELPEEVVARTREKYIEAYNLITGETFAWK</sequence>
<evidence type="ECO:0000313" key="10">
    <source>
        <dbReference type="EMBL" id="TWU24713.1"/>
    </source>
</evidence>
<dbReference type="NCBIfam" id="NF010568">
    <property type="entry name" value="PRK13961.1"/>
    <property type="match status" value="1"/>
</dbReference>
<keyword evidence="11" id="KW-1185">Reference proteome</keyword>
<dbReference type="GO" id="GO:0005524">
    <property type="term" value="F:ATP binding"/>
    <property type="evidence" value="ECO:0007669"/>
    <property type="project" value="UniProtKB-KW"/>
</dbReference>
<dbReference type="PANTHER" id="PTHR43700:SF1">
    <property type="entry name" value="PHOSPHORIBOSYLAMINOIMIDAZOLE-SUCCINOCARBOXAMIDE SYNTHASE"/>
    <property type="match status" value="1"/>
</dbReference>
<dbReference type="SUPFAM" id="SSF56104">
    <property type="entry name" value="SAICAR synthase-like"/>
    <property type="match status" value="1"/>
</dbReference>
<dbReference type="GO" id="GO:0004639">
    <property type="term" value="F:phosphoribosylaminoimidazolesuccinocarboxamide synthase activity"/>
    <property type="evidence" value="ECO:0007669"/>
    <property type="project" value="UniProtKB-UniRule"/>
</dbReference>
<feature type="domain" description="SAICAR synthetase/ADE2 N-terminal" evidence="9">
    <location>
        <begin position="15"/>
        <end position="264"/>
    </location>
</feature>
<dbReference type="FunFam" id="3.30.470.20:FF:000015">
    <property type="entry name" value="Phosphoribosylaminoimidazole-succinocarboxamide synthase"/>
    <property type="match status" value="1"/>
</dbReference>
<dbReference type="InterPro" id="IPR018236">
    <property type="entry name" value="SAICAR_synthetase_CS"/>
</dbReference>
<evidence type="ECO:0000313" key="11">
    <source>
        <dbReference type="Proteomes" id="UP000318437"/>
    </source>
</evidence>
<evidence type="ECO:0000256" key="5">
    <source>
        <dbReference type="ARBA" id="ARBA00022755"/>
    </source>
</evidence>
<gene>
    <name evidence="8 10" type="primary">purC</name>
    <name evidence="10" type="ORF">Pla144_35990</name>
</gene>